<dbReference type="SUPFAM" id="SSF52540">
    <property type="entry name" value="P-loop containing nucleoside triphosphate hydrolases"/>
    <property type="match status" value="1"/>
</dbReference>
<keyword evidence="4" id="KW-1185">Reference proteome</keyword>
<proteinExistence type="predicted"/>
<keyword evidence="3" id="KW-0547">Nucleotide-binding</keyword>
<dbReference type="PROSITE" id="PS51194">
    <property type="entry name" value="HELICASE_CTER"/>
    <property type="match status" value="1"/>
</dbReference>
<dbReference type="Proteomes" id="UP000184501">
    <property type="component" value="Unassembled WGS sequence"/>
</dbReference>
<sequence length="1182" mass="131316">MTDQPVLDQPVLAPPSPPEVRAELQRLVLDDLLGPLGGPEEEFSGENPVDRYPLGRLAPHGVDLEPEALDELSGAAASDLVESGQEASAPNVPSLNPSALGFSCRVDGQVTELMVAAKWGRYERVRSEREETAGRTVWRRDQRGGTVRVRLAEGLIDPLPVDPEHPHVVVRGRCRRHEGDWLVSLYVENGQSQPASKRDPSAWIFQVEMSATGPGDEPVFLPRASWRANGDQTDREEQGRLAMAYRLQPQFAVGSGAAVHVEPSPENPLRARLVETRTVPVYEVPPTDIPNPETDEELAGLADLELGMKRLAELSDGPSAALVGALRPLVVEYRAWIDRQVARIDDPREHLAEYAEQARAALNTARRAANRIEAGITLLGRDETARRAFGFANHAMHLQRLHTQIADRRRKEPQLTFTATVRRVEAEDTPRWRPFQLAFMLLNLPALSDPRHPERSEERDQAVADLLWFPTGGGKTEAYLGLTAFTLAARRLQPHTGGLDTSAGLAVLMRYTLRLLTIQQFERAAALICAAETLRRAAGTTWGTAPFRLGLWVGGGVTPNRFDDVEDWLKLVRGKRGGAARGRGTPHQLTSCPWCGAPIEPGQNIEANKTYRRTLIYCSDTECPFGLTMSSINNNDIDHRGLPVLVVDEEIYRHPPSLLIGTVDKFAQLPWRGEATTLFGRVSQRCERHGYVTEDLRGKEWESGNHRPAADAPAARIVGATTLRPPDLIIQDELHLISGPLGSLVGLYETAVDRLATWYDKESGRNIRPKVVASTATVRRANLQIEALFYRGTEVFPPSGLDAGDSFFARQRRPEEKPGRRYVGICAHGSRIKSTLIRVYVSVMGAAQKLHEKYGHNEVTDPYMTLVGYFNSLRDLGGMRRLVEDDVSTRLSHADQRGLASRPEPDVRELTSRLTSDEIRPLLDRLAVPFPRGQNTQRPIDVLLATSMIAVGVDVSRLGLMVVGNQPKSAAEYIQATSRVGRAAPGIVFMVYNWARPRDLSHYERFEHFHGSLYREVEALSVTPFAERAVDRGLTGVLVALTRHLEAGYNGNARAQEFNRSSQVADHVVRYLGRRAEQPADREVRKRVEDEADRRLDHWDRQRAFPDRRLAYEQPMRAKDTAGLLHKPGNGRWHITTCPTSLRDVEPGIQLLLQPPDGSRSADDPPFVPVVKADDDTQGVTA</sequence>
<dbReference type="AlphaFoldDB" id="A0A1M5LFK9"/>
<name>A0A1M5LFK9_STRHI</name>
<dbReference type="SMART" id="SM00490">
    <property type="entry name" value="HELICc"/>
    <property type="match status" value="1"/>
</dbReference>
<reference evidence="3 4" key="1">
    <citation type="submission" date="2016-11" db="EMBL/GenBank/DDBJ databases">
        <authorList>
            <person name="Jaros S."/>
            <person name="Januszkiewicz K."/>
            <person name="Wedrychowicz H."/>
        </authorList>
    </citation>
    <scope>NUCLEOTIDE SEQUENCE [LARGE SCALE GENOMIC DNA]</scope>
    <source>
        <strain evidence="3 4">DSM 44523</strain>
    </source>
</reference>
<feature type="region of interest" description="Disordered" evidence="1">
    <location>
        <begin position="1153"/>
        <end position="1182"/>
    </location>
</feature>
<organism evidence="3 4">
    <name type="scientific">Streptoalloteichus hindustanus</name>
    <dbReference type="NCBI Taxonomy" id="2017"/>
    <lineage>
        <taxon>Bacteria</taxon>
        <taxon>Bacillati</taxon>
        <taxon>Actinomycetota</taxon>
        <taxon>Actinomycetes</taxon>
        <taxon>Pseudonocardiales</taxon>
        <taxon>Pseudonocardiaceae</taxon>
        <taxon>Streptoalloteichus</taxon>
    </lineage>
</organism>
<dbReference type="STRING" id="2017.SAMN05444320_11193"/>
<dbReference type="NCBIfam" id="NF038325">
    <property type="entry name" value="DISARM_DrmAS"/>
    <property type="match status" value="1"/>
</dbReference>
<dbReference type="CDD" id="cd18785">
    <property type="entry name" value="SF2_C"/>
    <property type="match status" value="1"/>
</dbReference>
<dbReference type="Gene3D" id="3.40.50.300">
    <property type="entry name" value="P-loop containing nucleotide triphosphate hydrolases"/>
    <property type="match status" value="1"/>
</dbReference>
<keyword evidence="3" id="KW-0067">ATP-binding</keyword>
<evidence type="ECO:0000313" key="4">
    <source>
        <dbReference type="Proteomes" id="UP000184501"/>
    </source>
</evidence>
<dbReference type="Pfam" id="PF00271">
    <property type="entry name" value="Helicase_C"/>
    <property type="match status" value="1"/>
</dbReference>
<feature type="domain" description="Helicase C-terminal" evidence="2">
    <location>
        <begin position="842"/>
        <end position="1031"/>
    </location>
</feature>
<gene>
    <name evidence="3" type="ORF">SAMN05444320_11193</name>
</gene>
<protein>
    <submittedName>
        <fullName evidence="3">Helicase conserved C-terminal domain-containing protein</fullName>
    </submittedName>
</protein>
<evidence type="ECO:0000313" key="3">
    <source>
        <dbReference type="EMBL" id="SHG63736.1"/>
    </source>
</evidence>
<keyword evidence="3" id="KW-0378">Hydrolase</keyword>
<dbReference type="EMBL" id="FQVN01000011">
    <property type="protein sequence ID" value="SHG63736.1"/>
    <property type="molecule type" value="Genomic_DNA"/>
</dbReference>
<dbReference type="InterPro" id="IPR027417">
    <property type="entry name" value="P-loop_NTPase"/>
</dbReference>
<dbReference type="InterPro" id="IPR001650">
    <property type="entry name" value="Helicase_C-like"/>
</dbReference>
<evidence type="ECO:0000259" key="2">
    <source>
        <dbReference type="PROSITE" id="PS51194"/>
    </source>
</evidence>
<evidence type="ECO:0000256" key="1">
    <source>
        <dbReference type="SAM" id="MobiDB-lite"/>
    </source>
</evidence>
<accession>A0A1M5LFK9</accession>
<keyword evidence="3" id="KW-0347">Helicase</keyword>
<dbReference type="RefSeq" id="WP_073488673.1">
    <property type="nucleotide sequence ID" value="NZ_FQVN01000011.1"/>
</dbReference>
<dbReference type="GO" id="GO:0004386">
    <property type="term" value="F:helicase activity"/>
    <property type="evidence" value="ECO:0007669"/>
    <property type="project" value="UniProtKB-KW"/>
</dbReference>